<dbReference type="GO" id="GO:0006310">
    <property type="term" value="P:DNA recombination"/>
    <property type="evidence" value="ECO:0007669"/>
    <property type="project" value="UniProtKB-KW"/>
</dbReference>
<dbReference type="PANTHER" id="PTHR35528:SF3">
    <property type="entry name" value="BLL1675 PROTEIN"/>
    <property type="match status" value="1"/>
</dbReference>
<keyword evidence="6" id="KW-1185">Reference proteome</keyword>
<dbReference type="Pfam" id="PF13610">
    <property type="entry name" value="DDE_Tnp_IS240"/>
    <property type="match status" value="1"/>
</dbReference>
<sequence length="265" mass="31406">MTERPDVTARGYRRFRCRDCGKQFNKRSNGVLNRTCLPSDIIAFVVFCRLRYRLTLRDLSESLLLRGFTVSHEAVRTWEAKLLPVMGDALRWRRHGMRRRSGRSWHVDETYLKVQGRWCYLYRAIDRDGNLVDTMLSDTRDMTAARAFFRSATATRGFTPDRVTTDGHGSYPRAIRSTLGREVWHRTSAYLNNRLAQDHRGIKGRIRCMRGFKNHDAADRFCREHDELRDFLRHRSRRNQHVPAPRRRRRFLRNTRIALVILQTA</sequence>
<dbReference type="InterPro" id="IPR032874">
    <property type="entry name" value="DDE_dom"/>
</dbReference>
<evidence type="ECO:0000313" key="6">
    <source>
        <dbReference type="Proteomes" id="UP001165679"/>
    </source>
</evidence>
<dbReference type="InterPro" id="IPR012337">
    <property type="entry name" value="RNaseH-like_sf"/>
</dbReference>
<feature type="domain" description="DDE" evidence="4">
    <location>
        <begin position="103"/>
        <end position="231"/>
    </location>
</feature>
<evidence type="ECO:0000256" key="2">
    <source>
        <dbReference type="ARBA" id="ARBA00023125"/>
    </source>
</evidence>
<accession>A0AA41YZ02</accession>
<dbReference type="EMBL" id="JAPDNT010000056">
    <property type="protein sequence ID" value="MCW3477837.1"/>
    <property type="molecule type" value="Genomic_DNA"/>
</dbReference>
<keyword evidence="2" id="KW-0238">DNA-binding</keyword>
<keyword evidence="3" id="KW-0233">DNA recombination</keyword>
<dbReference type="GO" id="GO:0003677">
    <property type="term" value="F:DNA binding"/>
    <property type="evidence" value="ECO:0007669"/>
    <property type="project" value="UniProtKB-KW"/>
</dbReference>
<dbReference type="InterPro" id="IPR052183">
    <property type="entry name" value="IS_Transposase"/>
</dbReference>
<gene>
    <name evidence="5" type="ORF">OL599_25135</name>
</gene>
<comment type="caution">
    <text evidence="5">The sequence shown here is derived from an EMBL/GenBank/DDBJ whole genome shotgun (WGS) entry which is preliminary data.</text>
</comment>
<name>A0AA41YZ02_9PROT</name>
<keyword evidence="1" id="KW-0815">Transposition</keyword>
<organism evidence="5 6">
    <name type="scientific">Limobrevibacterium gyesilva</name>
    <dbReference type="NCBI Taxonomy" id="2991712"/>
    <lineage>
        <taxon>Bacteria</taxon>
        <taxon>Pseudomonadati</taxon>
        <taxon>Pseudomonadota</taxon>
        <taxon>Alphaproteobacteria</taxon>
        <taxon>Acetobacterales</taxon>
        <taxon>Acetobacteraceae</taxon>
        <taxon>Limobrevibacterium</taxon>
    </lineage>
</organism>
<dbReference type="Proteomes" id="UP001165679">
    <property type="component" value="Unassembled WGS sequence"/>
</dbReference>
<dbReference type="GO" id="GO:0032196">
    <property type="term" value="P:transposition"/>
    <property type="evidence" value="ECO:0007669"/>
    <property type="project" value="UniProtKB-KW"/>
</dbReference>
<evidence type="ECO:0000313" key="5">
    <source>
        <dbReference type="EMBL" id="MCW3477837.1"/>
    </source>
</evidence>
<proteinExistence type="predicted"/>
<evidence type="ECO:0000256" key="1">
    <source>
        <dbReference type="ARBA" id="ARBA00022578"/>
    </source>
</evidence>
<dbReference type="NCBIfam" id="NF033587">
    <property type="entry name" value="transpos_IS6"/>
    <property type="match status" value="1"/>
</dbReference>
<protein>
    <submittedName>
        <fullName evidence="5">IS6 family transposase</fullName>
    </submittedName>
</protein>
<evidence type="ECO:0000259" key="4">
    <source>
        <dbReference type="Pfam" id="PF13610"/>
    </source>
</evidence>
<evidence type="ECO:0000256" key="3">
    <source>
        <dbReference type="ARBA" id="ARBA00023172"/>
    </source>
</evidence>
<dbReference type="InterPro" id="IPR047930">
    <property type="entry name" value="Transpos_IS6"/>
</dbReference>
<reference evidence="5" key="1">
    <citation type="submission" date="2022-09" db="EMBL/GenBank/DDBJ databases">
        <title>Rhodovastum sp. nov. RN2-1 isolated from soil in Seongnam, South Korea.</title>
        <authorList>
            <person name="Le N.T."/>
        </authorList>
    </citation>
    <scope>NUCLEOTIDE SEQUENCE</scope>
    <source>
        <strain evidence="5">RN2-1</strain>
    </source>
</reference>
<dbReference type="AlphaFoldDB" id="A0AA41YZ02"/>
<reference evidence="5" key="2">
    <citation type="submission" date="2022-10" db="EMBL/GenBank/DDBJ databases">
        <authorList>
            <person name="Trinh H.N."/>
        </authorList>
    </citation>
    <scope>NUCLEOTIDE SEQUENCE</scope>
    <source>
        <strain evidence="5">RN2-1</strain>
    </source>
</reference>
<dbReference type="PANTHER" id="PTHR35528">
    <property type="entry name" value="BLL1675 PROTEIN"/>
    <property type="match status" value="1"/>
</dbReference>
<dbReference type="SUPFAM" id="SSF53098">
    <property type="entry name" value="Ribonuclease H-like"/>
    <property type="match status" value="1"/>
</dbReference>